<name>A0A2R5GDW5_9STRA</name>
<keyword evidence="4 9" id="KW-0547">Nucleotide-binding</keyword>
<dbReference type="OrthoDB" id="248923at2759"/>
<keyword evidence="6 9" id="KW-0067">ATP-binding</keyword>
<dbReference type="Gene3D" id="1.10.510.10">
    <property type="entry name" value="Transferase(Phosphotransferase) domain 1"/>
    <property type="match status" value="1"/>
</dbReference>
<evidence type="ECO:0000256" key="9">
    <source>
        <dbReference type="PROSITE-ProRule" id="PRU10141"/>
    </source>
</evidence>
<feature type="region of interest" description="Disordered" evidence="10">
    <location>
        <begin position="426"/>
        <end position="515"/>
    </location>
</feature>
<evidence type="ECO:0000256" key="5">
    <source>
        <dbReference type="ARBA" id="ARBA00022777"/>
    </source>
</evidence>
<evidence type="ECO:0000313" key="12">
    <source>
        <dbReference type="EMBL" id="GBG29127.1"/>
    </source>
</evidence>
<evidence type="ECO:0000256" key="3">
    <source>
        <dbReference type="ARBA" id="ARBA00022679"/>
    </source>
</evidence>
<dbReference type="PANTHER" id="PTHR44899">
    <property type="entry name" value="CAMK FAMILY PROTEIN KINASE"/>
    <property type="match status" value="1"/>
</dbReference>
<evidence type="ECO:0000256" key="8">
    <source>
        <dbReference type="ARBA" id="ARBA00048679"/>
    </source>
</evidence>
<dbReference type="InterPro" id="IPR051131">
    <property type="entry name" value="NEK_Ser/Thr_kinase_NIMA"/>
</dbReference>
<proteinExistence type="predicted"/>
<dbReference type="GO" id="GO:0004674">
    <property type="term" value="F:protein serine/threonine kinase activity"/>
    <property type="evidence" value="ECO:0007669"/>
    <property type="project" value="UniProtKB-KW"/>
</dbReference>
<feature type="compositionally biased region" description="Low complexity" evidence="10">
    <location>
        <begin position="293"/>
        <end position="312"/>
    </location>
</feature>
<dbReference type="EMBL" id="BEYU01000053">
    <property type="protein sequence ID" value="GBG29127.1"/>
    <property type="molecule type" value="Genomic_DNA"/>
</dbReference>
<keyword evidence="5 12" id="KW-0418">Kinase</keyword>
<evidence type="ECO:0000259" key="11">
    <source>
        <dbReference type="PROSITE" id="PS50011"/>
    </source>
</evidence>
<dbReference type="InterPro" id="IPR000719">
    <property type="entry name" value="Prot_kinase_dom"/>
</dbReference>
<dbReference type="InterPro" id="IPR017441">
    <property type="entry name" value="Protein_kinase_ATP_BS"/>
</dbReference>
<feature type="compositionally biased region" description="Polar residues" evidence="10">
    <location>
        <begin position="470"/>
        <end position="481"/>
    </location>
</feature>
<accession>A0A2R5GDW5</accession>
<dbReference type="PROSITE" id="PS50011">
    <property type="entry name" value="PROTEIN_KINASE_DOM"/>
    <property type="match status" value="1"/>
</dbReference>
<sequence>MGRSGGAASGASFAELYAELCVIGRGSFGEVLKVRRRSDSRTLVCKVLSYGQMSEKEKQLVVSEVNILRELKHRHVVQYFDRVLDKRAAKIYIIMEYCENGDMGRQIKRMRRDRSHFEETRVWKFLAQLLLAFEACHNRKDIILHRDIKPCNIFLDRDMNIKVGDFGLAKELGAESQFAYTNVGTPYYMSPELINEKRYNEKSDIWALGCLIYEMCALRPPFEAANVVSLGKRISAGRFSRIPMRYSDELQAVVQSMLTLSPTRRPSVSQLMSLPRVGSYVVRARESITRSMARASESTEGSTSATSSAASSKAEAALAARAKEIRNREHALRVKEKQLVEREDEVRRREQAVREQEDALVHREEALAARESRTADLEAEFAARQRKSAVTAATTPTSASETLSTLSHGSLADHRGFRLTVDACASDDDDDDGNHAQGVRNHKDRENHDTADSIRSRDPAEEQETLITPRLSTRPQRQRPATGSDRRRGVISRGSPPATTGFADGAAPSQVRCKK</sequence>
<evidence type="ECO:0000256" key="10">
    <source>
        <dbReference type="SAM" id="MobiDB-lite"/>
    </source>
</evidence>
<feature type="binding site" evidence="9">
    <location>
        <position position="46"/>
    </location>
    <ligand>
        <name>ATP</name>
        <dbReference type="ChEBI" id="CHEBI:30616"/>
    </ligand>
</feature>
<dbReference type="EC" id="2.7.11.1" evidence="1"/>
<feature type="region of interest" description="Disordered" evidence="10">
    <location>
        <begin position="292"/>
        <end position="312"/>
    </location>
</feature>
<keyword evidence="3" id="KW-0808">Transferase</keyword>
<evidence type="ECO:0000256" key="2">
    <source>
        <dbReference type="ARBA" id="ARBA00022527"/>
    </source>
</evidence>
<protein>
    <recommendedName>
        <fullName evidence="1">non-specific serine/threonine protein kinase</fullName>
        <ecNumber evidence="1">2.7.11.1</ecNumber>
    </recommendedName>
</protein>
<feature type="compositionally biased region" description="Low complexity" evidence="10">
    <location>
        <begin position="388"/>
        <end position="407"/>
    </location>
</feature>
<comment type="caution">
    <text evidence="12">The sequence shown here is derived from an EMBL/GenBank/DDBJ whole genome shotgun (WGS) entry which is preliminary data.</text>
</comment>
<reference evidence="12 13" key="1">
    <citation type="submission" date="2017-12" db="EMBL/GenBank/DDBJ databases">
        <title>Sequencing, de novo assembly and annotation of complete genome of a new Thraustochytrid species, strain FCC1311.</title>
        <authorList>
            <person name="Sedici K."/>
            <person name="Godart F."/>
            <person name="Aiese Cigliano R."/>
            <person name="Sanseverino W."/>
            <person name="Barakat M."/>
            <person name="Ortet P."/>
            <person name="Marechal E."/>
            <person name="Cagnac O."/>
            <person name="Amato A."/>
        </authorList>
    </citation>
    <scope>NUCLEOTIDE SEQUENCE [LARGE SCALE GENOMIC DNA]</scope>
</reference>
<dbReference type="InterPro" id="IPR008271">
    <property type="entry name" value="Ser/Thr_kinase_AS"/>
</dbReference>
<dbReference type="CDD" id="cd08217">
    <property type="entry name" value="STKc_Nek2"/>
    <property type="match status" value="1"/>
</dbReference>
<keyword evidence="2" id="KW-0723">Serine/threonine-protein kinase</keyword>
<dbReference type="Gene3D" id="3.30.200.20">
    <property type="entry name" value="Phosphorylase Kinase, domain 1"/>
    <property type="match status" value="1"/>
</dbReference>
<dbReference type="GO" id="GO:0005524">
    <property type="term" value="F:ATP binding"/>
    <property type="evidence" value="ECO:0007669"/>
    <property type="project" value="UniProtKB-UniRule"/>
</dbReference>
<gene>
    <name evidence="12" type="ORF">FCC1311_053502</name>
</gene>
<keyword evidence="13" id="KW-1185">Reference proteome</keyword>
<dbReference type="SUPFAM" id="SSF56112">
    <property type="entry name" value="Protein kinase-like (PK-like)"/>
    <property type="match status" value="1"/>
</dbReference>
<organism evidence="12 13">
    <name type="scientific">Hondaea fermentalgiana</name>
    <dbReference type="NCBI Taxonomy" id="2315210"/>
    <lineage>
        <taxon>Eukaryota</taxon>
        <taxon>Sar</taxon>
        <taxon>Stramenopiles</taxon>
        <taxon>Bigyra</taxon>
        <taxon>Labyrinthulomycetes</taxon>
        <taxon>Thraustochytrida</taxon>
        <taxon>Thraustochytriidae</taxon>
        <taxon>Hondaea</taxon>
    </lineage>
</organism>
<dbReference type="Pfam" id="PF00069">
    <property type="entry name" value="Pkinase"/>
    <property type="match status" value="1"/>
</dbReference>
<comment type="catalytic activity">
    <reaction evidence="7">
        <text>L-threonyl-[protein] + ATP = O-phospho-L-threonyl-[protein] + ADP + H(+)</text>
        <dbReference type="Rhea" id="RHEA:46608"/>
        <dbReference type="Rhea" id="RHEA-COMP:11060"/>
        <dbReference type="Rhea" id="RHEA-COMP:11605"/>
        <dbReference type="ChEBI" id="CHEBI:15378"/>
        <dbReference type="ChEBI" id="CHEBI:30013"/>
        <dbReference type="ChEBI" id="CHEBI:30616"/>
        <dbReference type="ChEBI" id="CHEBI:61977"/>
        <dbReference type="ChEBI" id="CHEBI:456216"/>
        <dbReference type="EC" id="2.7.11.1"/>
    </reaction>
</comment>
<evidence type="ECO:0000256" key="1">
    <source>
        <dbReference type="ARBA" id="ARBA00012513"/>
    </source>
</evidence>
<dbReference type="Proteomes" id="UP000241890">
    <property type="component" value="Unassembled WGS sequence"/>
</dbReference>
<feature type="region of interest" description="Disordered" evidence="10">
    <location>
        <begin position="385"/>
        <end position="407"/>
    </location>
</feature>
<dbReference type="PROSITE" id="PS00108">
    <property type="entry name" value="PROTEIN_KINASE_ST"/>
    <property type="match status" value="1"/>
</dbReference>
<evidence type="ECO:0000256" key="6">
    <source>
        <dbReference type="ARBA" id="ARBA00022840"/>
    </source>
</evidence>
<dbReference type="InParanoid" id="A0A2R5GDW5"/>
<dbReference type="AlphaFoldDB" id="A0A2R5GDW5"/>
<evidence type="ECO:0000256" key="4">
    <source>
        <dbReference type="ARBA" id="ARBA00022741"/>
    </source>
</evidence>
<dbReference type="PROSITE" id="PS00107">
    <property type="entry name" value="PROTEIN_KINASE_ATP"/>
    <property type="match status" value="1"/>
</dbReference>
<dbReference type="SMART" id="SM00220">
    <property type="entry name" value="S_TKc"/>
    <property type="match status" value="1"/>
</dbReference>
<dbReference type="PANTHER" id="PTHR44899:SF10">
    <property type="entry name" value="NIMA-RELATED KINASE 2"/>
    <property type="match status" value="1"/>
</dbReference>
<feature type="domain" description="Protein kinase" evidence="11">
    <location>
        <begin position="17"/>
        <end position="277"/>
    </location>
</feature>
<evidence type="ECO:0000313" key="13">
    <source>
        <dbReference type="Proteomes" id="UP000241890"/>
    </source>
</evidence>
<feature type="compositionally biased region" description="Basic and acidic residues" evidence="10">
    <location>
        <begin position="441"/>
        <end position="460"/>
    </location>
</feature>
<evidence type="ECO:0000256" key="7">
    <source>
        <dbReference type="ARBA" id="ARBA00047899"/>
    </source>
</evidence>
<comment type="catalytic activity">
    <reaction evidence="8">
        <text>L-seryl-[protein] + ATP = O-phospho-L-seryl-[protein] + ADP + H(+)</text>
        <dbReference type="Rhea" id="RHEA:17989"/>
        <dbReference type="Rhea" id="RHEA-COMP:9863"/>
        <dbReference type="Rhea" id="RHEA-COMP:11604"/>
        <dbReference type="ChEBI" id="CHEBI:15378"/>
        <dbReference type="ChEBI" id="CHEBI:29999"/>
        <dbReference type="ChEBI" id="CHEBI:30616"/>
        <dbReference type="ChEBI" id="CHEBI:83421"/>
        <dbReference type="ChEBI" id="CHEBI:456216"/>
        <dbReference type="EC" id="2.7.11.1"/>
    </reaction>
</comment>
<dbReference type="InterPro" id="IPR011009">
    <property type="entry name" value="Kinase-like_dom_sf"/>
</dbReference>